<evidence type="ECO:0000313" key="2">
    <source>
        <dbReference type="Proteomes" id="UP000825072"/>
    </source>
</evidence>
<proteinExistence type="predicted"/>
<gene>
    <name evidence="1" type="ORF">KB1_04560</name>
</gene>
<accession>A0AAD1KPB6</accession>
<dbReference type="Proteomes" id="UP000825072">
    <property type="component" value="Chromosome 1"/>
</dbReference>
<sequence length="65" mass="6911">MPIVLESAASLYTTLSGRSGTYAFKVQSMCSGGLDGDLVIVDTRDEWKEDPTSSLALMDVGHTAD</sequence>
<dbReference type="AlphaFoldDB" id="A0AAD1KPB6"/>
<name>A0AAD1KPB6_9ACTN</name>
<reference evidence="1" key="1">
    <citation type="submission" date="2021-06" db="EMBL/GenBank/DDBJ databases">
        <title>Genome sequence of Cutibacterium modestum strain KB17-24694.</title>
        <authorList>
            <person name="Dekio I."/>
            <person name="Asahina A."/>
            <person name="Nishida M."/>
        </authorList>
    </citation>
    <scope>NUCLEOTIDE SEQUENCE</scope>
    <source>
        <strain evidence="1">KB17-24694</strain>
    </source>
</reference>
<protein>
    <submittedName>
        <fullName evidence="1">Uncharacterized protein</fullName>
    </submittedName>
</protein>
<evidence type="ECO:0000313" key="1">
    <source>
        <dbReference type="EMBL" id="BCY24466.1"/>
    </source>
</evidence>
<dbReference type="EMBL" id="AP024747">
    <property type="protein sequence ID" value="BCY24466.1"/>
    <property type="molecule type" value="Genomic_DNA"/>
</dbReference>
<organism evidence="1 2">
    <name type="scientific">Cutibacterium modestum</name>
    <dbReference type="NCBI Taxonomy" id="2559073"/>
    <lineage>
        <taxon>Bacteria</taxon>
        <taxon>Bacillati</taxon>
        <taxon>Actinomycetota</taxon>
        <taxon>Actinomycetes</taxon>
        <taxon>Propionibacteriales</taxon>
        <taxon>Propionibacteriaceae</taxon>
        <taxon>Cutibacterium</taxon>
    </lineage>
</organism>